<feature type="compositionally biased region" description="Basic residues" evidence="1">
    <location>
        <begin position="51"/>
        <end position="68"/>
    </location>
</feature>
<evidence type="ECO:0000313" key="3">
    <source>
        <dbReference type="EMBL" id="KAL3813872.1"/>
    </source>
</evidence>
<keyword evidence="4" id="KW-1185">Reference proteome</keyword>
<dbReference type="Proteomes" id="UP001634393">
    <property type="component" value="Unassembled WGS sequence"/>
</dbReference>
<feature type="region of interest" description="Disordered" evidence="1">
    <location>
        <begin position="28"/>
        <end position="86"/>
    </location>
</feature>
<proteinExistence type="predicted"/>
<dbReference type="EMBL" id="JBJXBP010000008">
    <property type="protein sequence ID" value="KAL3813872.1"/>
    <property type="molecule type" value="Genomic_DNA"/>
</dbReference>
<dbReference type="AlphaFoldDB" id="A0ABD3RLM7"/>
<dbReference type="PANTHER" id="PTHR33595:SF4">
    <property type="entry name" value="EMB|CAB62340.1"/>
    <property type="match status" value="1"/>
</dbReference>
<name>A0ABD3RLM7_9LAMI</name>
<reference evidence="3 4" key="1">
    <citation type="submission" date="2024-12" db="EMBL/GenBank/DDBJ databases">
        <title>The unique morphological basis and parallel evolutionary history of personate flowers in Penstemon.</title>
        <authorList>
            <person name="Depatie T.H."/>
            <person name="Wessinger C.A."/>
        </authorList>
    </citation>
    <scope>NUCLEOTIDE SEQUENCE [LARGE SCALE GENOMIC DNA]</scope>
    <source>
        <strain evidence="3">WTNN_2</strain>
        <tissue evidence="3">Leaf</tissue>
    </source>
</reference>
<evidence type="ECO:0000256" key="1">
    <source>
        <dbReference type="SAM" id="MobiDB-lite"/>
    </source>
</evidence>
<organism evidence="3 4">
    <name type="scientific">Penstemon smallii</name>
    <dbReference type="NCBI Taxonomy" id="265156"/>
    <lineage>
        <taxon>Eukaryota</taxon>
        <taxon>Viridiplantae</taxon>
        <taxon>Streptophyta</taxon>
        <taxon>Embryophyta</taxon>
        <taxon>Tracheophyta</taxon>
        <taxon>Spermatophyta</taxon>
        <taxon>Magnoliopsida</taxon>
        <taxon>eudicotyledons</taxon>
        <taxon>Gunneridae</taxon>
        <taxon>Pentapetalae</taxon>
        <taxon>asterids</taxon>
        <taxon>lamiids</taxon>
        <taxon>Lamiales</taxon>
        <taxon>Plantaginaceae</taxon>
        <taxon>Cheloneae</taxon>
        <taxon>Penstemon</taxon>
    </lineage>
</organism>
<sequence length="275" mass="30746">MRGCMVKSSENNYSVMNRIMLRFRPIAPKPVGGEAVPDASDEKRNGGVRNGIRRTKRKYVRVRTRTTKRKTESSPPEKSAIDDGSLPGKGVVTLQLLPERSESFNNNITAQKNWSDIDHFTVDNNLTAVIGGGAVALSGFRSAIETWIMVESVTDAYMDTEVGLGFSDREKMNNLEVDNCPAFVSDYKNNVVWVNDAYKSMVAEGEAAEEGVTVRLVVNEKLPHFYPSFACRVRLIQHTKHGQKWNRIVPCDVWRMEFGGFAWKLDVNTALGLGI</sequence>
<evidence type="ECO:0000259" key="2">
    <source>
        <dbReference type="Pfam" id="PF25821"/>
    </source>
</evidence>
<comment type="caution">
    <text evidence="3">The sequence shown here is derived from an EMBL/GenBank/DDBJ whole genome shotgun (WGS) entry which is preliminary data.</text>
</comment>
<dbReference type="Pfam" id="PF25821">
    <property type="entry name" value="DUF7950"/>
    <property type="match status" value="1"/>
</dbReference>
<feature type="domain" description="DUF7950" evidence="2">
    <location>
        <begin position="144"/>
        <end position="271"/>
    </location>
</feature>
<gene>
    <name evidence="3" type="ORF">ACJIZ3_015140</name>
</gene>
<accession>A0ABD3RLM7</accession>
<protein>
    <recommendedName>
        <fullName evidence="2">DUF7950 domain-containing protein</fullName>
    </recommendedName>
</protein>
<evidence type="ECO:0000313" key="4">
    <source>
        <dbReference type="Proteomes" id="UP001634393"/>
    </source>
</evidence>
<dbReference type="PANTHER" id="PTHR33595">
    <property type="entry name" value="VON WILLEBRAND FACTOR A DOMAIN PROTEIN"/>
    <property type="match status" value="1"/>
</dbReference>
<dbReference type="InterPro" id="IPR057710">
    <property type="entry name" value="DUF7950"/>
</dbReference>